<name>A0ABR4CSR2_9HELO</name>
<dbReference type="PANTHER" id="PTHR36206">
    <property type="entry name" value="ASPERCRYPTIN BIOSYNTHESIS CLUSTER-SPECIFIC TRANSCRIPTION REGULATOR ATNN-RELATED"/>
    <property type="match status" value="1"/>
</dbReference>
<keyword evidence="6" id="KW-0539">Nucleus</keyword>
<dbReference type="PROSITE" id="PS50048">
    <property type="entry name" value="ZN2_CY6_FUNGAL_2"/>
    <property type="match status" value="1"/>
</dbReference>
<dbReference type="Pfam" id="PF11951">
    <property type="entry name" value="Fungal_trans_2"/>
    <property type="match status" value="1"/>
</dbReference>
<evidence type="ECO:0000313" key="9">
    <source>
        <dbReference type="EMBL" id="KAL2072929.1"/>
    </source>
</evidence>
<dbReference type="Pfam" id="PF00172">
    <property type="entry name" value="Zn_clus"/>
    <property type="match status" value="1"/>
</dbReference>
<keyword evidence="1" id="KW-0479">Metal-binding</keyword>
<evidence type="ECO:0000313" key="10">
    <source>
        <dbReference type="Proteomes" id="UP001595075"/>
    </source>
</evidence>
<evidence type="ECO:0000256" key="2">
    <source>
        <dbReference type="ARBA" id="ARBA00022833"/>
    </source>
</evidence>
<sequence>MSLQGCPSEPSREGVHTSLSMPVRQRRSLGRATTGCITCKIRRVKCDERKPSCRRCTSTGRKCDGYAPAKPTSARYGTSRTLAYSPLQPAPNQDICGSDSQYFDFFRSYALQDLSIVFDATYWNRFILQACHYEPAIKHAAIAVGSLYEQFRFRDAWTVKYTLSEDNPALKHYLKAISLILHNDGSEHASRVALIVCVMFISFENMRGYSGAALRHIDGGIRILQQLQAKETSSSVESVTASHNAYVPNSLLVNMFIRLDVAASQMVITRPLLLGDVGLPPTFPGIRPLSFQELNTTLSEILTAGFKLSRASWMCPAGALYVELRQRHLQELYRLRSSMEVWSKEFESFQNQKLGKLDTWTRERIRILKVIQITIAVILDVEPAEARENGDMIWDRYKAEFVSIISIADSIVEEARKKSPITGKPVPRYMPDTGLINPLWCVVHWCRDPHLRRKAIDILDRAACRDGFWDSELCVRTGKIIMMLEEKDLGDVNCAADIPLWKRICVIDPKFAEDGGGALVKYTRASKSGGTDDKGLALKEVYEETVRW</sequence>
<dbReference type="PROSITE" id="PS00463">
    <property type="entry name" value="ZN2_CY6_FUNGAL_1"/>
    <property type="match status" value="1"/>
</dbReference>
<accession>A0ABR4CSR2</accession>
<keyword evidence="3" id="KW-0805">Transcription regulation</keyword>
<dbReference type="InterPro" id="IPR036864">
    <property type="entry name" value="Zn2-C6_fun-type_DNA-bd_sf"/>
</dbReference>
<proteinExistence type="predicted"/>
<protein>
    <recommendedName>
        <fullName evidence="8">Zn(2)-C6 fungal-type domain-containing protein</fullName>
    </recommendedName>
</protein>
<dbReference type="SUPFAM" id="SSF57701">
    <property type="entry name" value="Zn2/Cys6 DNA-binding domain"/>
    <property type="match status" value="1"/>
</dbReference>
<feature type="region of interest" description="Disordered" evidence="7">
    <location>
        <begin position="1"/>
        <end position="24"/>
    </location>
</feature>
<organism evidence="9 10">
    <name type="scientific">Oculimacula yallundae</name>
    <dbReference type="NCBI Taxonomy" id="86028"/>
    <lineage>
        <taxon>Eukaryota</taxon>
        <taxon>Fungi</taxon>
        <taxon>Dikarya</taxon>
        <taxon>Ascomycota</taxon>
        <taxon>Pezizomycotina</taxon>
        <taxon>Leotiomycetes</taxon>
        <taxon>Helotiales</taxon>
        <taxon>Ploettnerulaceae</taxon>
        <taxon>Oculimacula</taxon>
    </lineage>
</organism>
<keyword evidence="5" id="KW-0804">Transcription</keyword>
<evidence type="ECO:0000259" key="8">
    <source>
        <dbReference type="PROSITE" id="PS50048"/>
    </source>
</evidence>
<keyword evidence="2" id="KW-0862">Zinc</keyword>
<keyword evidence="4" id="KW-0238">DNA-binding</keyword>
<evidence type="ECO:0000256" key="4">
    <source>
        <dbReference type="ARBA" id="ARBA00023125"/>
    </source>
</evidence>
<evidence type="ECO:0000256" key="1">
    <source>
        <dbReference type="ARBA" id="ARBA00022723"/>
    </source>
</evidence>
<dbReference type="Proteomes" id="UP001595075">
    <property type="component" value="Unassembled WGS sequence"/>
</dbReference>
<dbReference type="Gene3D" id="4.10.240.10">
    <property type="entry name" value="Zn(2)-C6 fungal-type DNA-binding domain"/>
    <property type="match status" value="1"/>
</dbReference>
<keyword evidence="10" id="KW-1185">Reference proteome</keyword>
<gene>
    <name evidence="9" type="ORF">VTL71DRAFT_10253</name>
</gene>
<evidence type="ECO:0000256" key="7">
    <source>
        <dbReference type="SAM" id="MobiDB-lite"/>
    </source>
</evidence>
<evidence type="ECO:0000256" key="5">
    <source>
        <dbReference type="ARBA" id="ARBA00023163"/>
    </source>
</evidence>
<dbReference type="InterPro" id="IPR021858">
    <property type="entry name" value="Fun_TF"/>
</dbReference>
<comment type="caution">
    <text evidence="9">The sequence shown here is derived from an EMBL/GenBank/DDBJ whole genome shotgun (WGS) entry which is preliminary data.</text>
</comment>
<dbReference type="CDD" id="cd00067">
    <property type="entry name" value="GAL4"/>
    <property type="match status" value="1"/>
</dbReference>
<feature type="domain" description="Zn(2)-C6 fungal-type" evidence="8">
    <location>
        <begin position="35"/>
        <end position="63"/>
    </location>
</feature>
<dbReference type="InterPro" id="IPR001138">
    <property type="entry name" value="Zn2Cys6_DnaBD"/>
</dbReference>
<evidence type="ECO:0000256" key="6">
    <source>
        <dbReference type="ARBA" id="ARBA00023242"/>
    </source>
</evidence>
<evidence type="ECO:0000256" key="3">
    <source>
        <dbReference type="ARBA" id="ARBA00023015"/>
    </source>
</evidence>
<dbReference type="PANTHER" id="PTHR36206:SF12">
    <property type="entry name" value="ASPERCRYPTIN BIOSYNTHESIS CLUSTER-SPECIFIC TRANSCRIPTION REGULATOR ATNN-RELATED"/>
    <property type="match status" value="1"/>
</dbReference>
<dbReference type="InterPro" id="IPR052360">
    <property type="entry name" value="Transcr_Regulatory_Proteins"/>
</dbReference>
<dbReference type="SMART" id="SM00066">
    <property type="entry name" value="GAL4"/>
    <property type="match status" value="1"/>
</dbReference>
<reference evidence="9 10" key="1">
    <citation type="journal article" date="2024" name="Commun. Biol.">
        <title>Comparative genomic analysis of thermophilic fungi reveals convergent evolutionary adaptations and gene losses.</title>
        <authorList>
            <person name="Steindorff A.S."/>
            <person name="Aguilar-Pontes M.V."/>
            <person name="Robinson A.J."/>
            <person name="Andreopoulos B."/>
            <person name="LaButti K."/>
            <person name="Kuo A."/>
            <person name="Mondo S."/>
            <person name="Riley R."/>
            <person name="Otillar R."/>
            <person name="Haridas S."/>
            <person name="Lipzen A."/>
            <person name="Grimwood J."/>
            <person name="Schmutz J."/>
            <person name="Clum A."/>
            <person name="Reid I.D."/>
            <person name="Moisan M.C."/>
            <person name="Butler G."/>
            <person name="Nguyen T.T.M."/>
            <person name="Dewar K."/>
            <person name="Conant G."/>
            <person name="Drula E."/>
            <person name="Henrissat B."/>
            <person name="Hansel C."/>
            <person name="Singer S."/>
            <person name="Hutchinson M.I."/>
            <person name="de Vries R.P."/>
            <person name="Natvig D.O."/>
            <person name="Powell A.J."/>
            <person name="Tsang A."/>
            <person name="Grigoriev I.V."/>
        </authorList>
    </citation>
    <scope>NUCLEOTIDE SEQUENCE [LARGE SCALE GENOMIC DNA]</scope>
    <source>
        <strain evidence="9 10">CBS 494.80</strain>
    </source>
</reference>
<dbReference type="EMBL" id="JAZHXI010000003">
    <property type="protein sequence ID" value="KAL2072929.1"/>
    <property type="molecule type" value="Genomic_DNA"/>
</dbReference>